<dbReference type="Pfam" id="PF00216">
    <property type="entry name" value="Bac_DNA_binding"/>
    <property type="match status" value="1"/>
</dbReference>
<dbReference type="HOGENOM" id="CLU_2371791_0_0_0"/>
<dbReference type="STRING" id="638303.Thal_0699"/>
<evidence type="ECO:0000313" key="4">
    <source>
        <dbReference type="Proteomes" id="UP000002043"/>
    </source>
</evidence>
<dbReference type="GO" id="GO:0030527">
    <property type="term" value="F:structural constituent of chromatin"/>
    <property type="evidence" value="ECO:0007669"/>
    <property type="project" value="InterPro"/>
</dbReference>
<evidence type="ECO:0000256" key="2">
    <source>
        <dbReference type="ARBA" id="ARBA00023125"/>
    </source>
</evidence>
<dbReference type="InterPro" id="IPR000119">
    <property type="entry name" value="Hist_DNA-bd"/>
</dbReference>
<name>D3SQ95_THEAH</name>
<accession>D3SQ95</accession>
<keyword evidence="4" id="KW-1185">Reference proteome</keyword>
<dbReference type="eggNOG" id="COG0776">
    <property type="taxonomic scope" value="Bacteria"/>
</dbReference>
<dbReference type="RefSeq" id="WP_012991739.1">
    <property type="nucleotide sequence ID" value="NC_013894.1"/>
</dbReference>
<reference evidence="4" key="1">
    <citation type="journal article" date="2010" name="Stand. Genomic Sci.">
        <title>Complete genome sequence of Thermocrinis albus type strain (HI 11/12T).</title>
        <authorList>
            <person name="Wirth R."/>
            <person name="Sikorski J."/>
            <person name="Brambilla E."/>
            <person name="Misra M."/>
            <person name="Lapidus A."/>
            <person name="Copeland A."/>
            <person name="Nolan M."/>
            <person name="Lucas S."/>
            <person name="Chen F."/>
            <person name="Tice H."/>
            <person name="Cheng J.F."/>
            <person name="Han C."/>
            <person name="Detter J.C."/>
            <person name="Tapia R."/>
            <person name="Bruce D."/>
            <person name="Goodwin L."/>
            <person name="Pitluck S."/>
            <person name="Pati A."/>
            <person name="Anderson I."/>
            <person name="Ivanova N."/>
            <person name="Mavromatis K."/>
            <person name="Mikhailova N."/>
            <person name="Chen A."/>
            <person name="Palaniappan K."/>
            <person name="Bilek Y."/>
            <person name="Hader T."/>
            <person name="Land M."/>
            <person name="Hauser L."/>
            <person name="Chang Y.J."/>
            <person name="Jeffries C.D."/>
            <person name="Tindall B.J."/>
            <person name="Rohde M."/>
            <person name="Goker M."/>
            <person name="Bristow J."/>
            <person name="Eisen J.A."/>
            <person name="Markowitz V."/>
            <person name="Hugenholtz P."/>
            <person name="Kyrpides N.C."/>
            <person name="Klenk H.P."/>
        </authorList>
    </citation>
    <scope>NUCLEOTIDE SEQUENCE [LARGE SCALE GENOMIC DNA]</scope>
    <source>
        <strain evidence="4">DSM 14484 / JCM 11386 / HI 11/12</strain>
    </source>
</reference>
<dbReference type="AlphaFoldDB" id="D3SQ95"/>
<organism evidence="3 4">
    <name type="scientific">Thermocrinis albus (strain DSM 14484 / JCM 11386 / HI 11/12)</name>
    <dbReference type="NCBI Taxonomy" id="638303"/>
    <lineage>
        <taxon>Bacteria</taxon>
        <taxon>Pseudomonadati</taxon>
        <taxon>Aquificota</taxon>
        <taxon>Aquificia</taxon>
        <taxon>Aquificales</taxon>
        <taxon>Aquificaceae</taxon>
        <taxon>Thermocrinis</taxon>
    </lineage>
</organism>
<proteinExistence type="inferred from homology"/>
<dbReference type="InterPro" id="IPR010992">
    <property type="entry name" value="IHF-like_DNA-bd_dom_sf"/>
</dbReference>
<dbReference type="Gene3D" id="4.10.520.10">
    <property type="entry name" value="IHF-like DNA-binding proteins"/>
    <property type="match status" value="1"/>
</dbReference>
<protein>
    <submittedName>
        <fullName evidence="3">Histone family protein DNA-binding protein</fullName>
    </submittedName>
</protein>
<dbReference type="OrthoDB" id="9799835at2"/>
<dbReference type="KEGG" id="tal:Thal_0699"/>
<evidence type="ECO:0000256" key="1">
    <source>
        <dbReference type="ARBA" id="ARBA00010529"/>
    </source>
</evidence>
<sequence>MTRRRVVEKFLQNNPGFSPTLVGKALNLMLEEIICALEKEGVVRIQGLGTFRLDRTAVRKLRGKVYPSRKTVRFKPSKLLLSALKMGTKSNKIKT</sequence>
<dbReference type="SUPFAM" id="SSF47729">
    <property type="entry name" value="IHF-like DNA-binding proteins"/>
    <property type="match status" value="1"/>
</dbReference>
<evidence type="ECO:0000313" key="3">
    <source>
        <dbReference type="EMBL" id="ADC89332.1"/>
    </source>
</evidence>
<comment type="similarity">
    <text evidence="1">Belongs to the bacterial histone-like protein family.</text>
</comment>
<dbReference type="Proteomes" id="UP000002043">
    <property type="component" value="Chromosome"/>
</dbReference>
<dbReference type="EMBL" id="CP001931">
    <property type="protein sequence ID" value="ADC89332.1"/>
    <property type="molecule type" value="Genomic_DNA"/>
</dbReference>
<dbReference type="GO" id="GO:0003677">
    <property type="term" value="F:DNA binding"/>
    <property type="evidence" value="ECO:0007669"/>
    <property type="project" value="UniProtKB-KW"/>
</dbReference>
<gene>
    <name evidence="3" type="ordered locus">Thal_0699</name>
</gene>
<keyword evidence="2 3" id="KW-0238">DNA-binding</keyword>